<organism evidence="2">
    <name type="scientific">Neobacillus citreus</name>
    <dbReference type="NCBI Taxonomy" id="2833578"/>
    <lineage>
        <taxon>Bacteria</taxon>
        <taxon>Bacillati</taxon>
        <taxon>Bacillota</taxon>
        <taxon>Bacilli</taxon>
        <taxon>Bacillales</taxon>
        <taxon>Bacillaceae</taxon>
        <taxon>Neobacillus</taxon>
    </lineage>
</organism>
<proteinExistence type="predicted"/>
<sequence>MCGGDALPEARHAHDRTVGVEGTVPGGRVAEAECGELAGFPDGELRRGHTNIMNMKYELRNAESTLPRVLASVEGCRPDDTRGYAIATFAETGWEPSEVEVRDATVPA</sequence>
<dbReference type="EMBL" id="JAGYPE010000002">
    <property type="protein sequence ID" value="MBS4181531.1"/>
    <property type="molecule type" value="Genomic_DNA"/>
</dbReference>
<accession>A0A942SXK5</accession>
<feature type="compositionally biased region" description="Basic and acidic residues" evidence="1">
    <location>
        <begin position="8"/>
        <end position="18"/>
    </location>
</feature>
<evidence type="ECO:0000256" key="1">
    <source>
        <dbReference type="SAM" id="MobiDB-lite"/>
    </source>
</evidence>
<reference evidence="2" key="1">
    <citation type="submission" date="2021-05" db="EMBL/GenBank/DDBJ databases">
        <title>Novel Bacillus species.</title>
        <authorList>
            <person name="Liu G."/>
        </authorList>
    </citation>
    <scope>NUCLEOTIDE SEQUENCE</scope>
    <source>
        <strain evidence="2">FJAT-50051</strain>
    </source>
</reference>
<protein>
    <submittedName>
        <fullName evidence="2">Uncharacterized protein</fullName>
    </submittedName>
</protein>
<dbReference type="AlphaFoldDB" id="A0A942SXK5"/>
<feature type="region of interest" description="Disordered" evidence="1">
    <location>
        <begin position="1"/>
        <end position="23"/>
    </location>
</feature>
<gene>
    <name evidence="2" type="ORF">KHB02_09055</name>
</gene>
<evidence type="ECO:0000313" key="2">
    <source>
        <dbReference type="EMBL" id="MBS4181531.1"/>
    </source>
</evidence>
<comment type="caution">
    <text evidence="2">The sequence shown here is derived from an EMBL/GenBank/DDBJ whole genome shotgun (WGS) entry which is preliminary data.</text>
</comment>
<name>A0A942SXK5_9BACI</name>